<dbReference type="Gene3D" id="3.10.450.50">
    <property type="match status" value="1"/>
</dbReference>
<feature type="domain" description="YchJ-like middle NTF2-like" evidence="1">
    <location>
        <begin position="1"/>
        <end position="90"/>
    </location>
</feature>
<dbReference type="Proteomes" id="UP000244128">
    <property type="component" value="Unassembled WGS sequence"/>
</dbReference>
<sequence>MRSRYTAYTLKREDYLLATWHSSTRPASLDLTGQPAQQWLGLTVKRHEQTAADQAIVEFAARYKINGRAHRLHEISNFVREGGLWFYVDGEIL</sequence>
<evidence type="ECO:0000313" key="3">
    <source>
        <dbReference type="EMBL" id="SEO46172.1"/>
    </source>
</evidence>
<reference evidence="3" key="1">
    <citation type="submission" date="2016-10" db="EMBL/GenBank/DDBJ databases">
        <authorList>
            <person name="de Groot N.N."/>
        </authorList>
    </citation>
    <scope>NUCLEOTIDE SEQUENCE [LARGE SCALE GENOMIC DNA]</scope>
    <source>
        <strain evidence="3">Nm76</strain>
    </source>
</reference>
<proteinExistence type="predicted"/>
<dbReference type="Pfam" id="PF17775">
    <property type="entry name" value="YchJ_M-like"/>
    <property type="match status" value="1"/>
</dbReference>
<evidence type="ECO:0000313" key="4">
    <source>
        <dbReference type="Proteomes" id="UP000198814"/>
    </source>
</evidence>
<dbReference type="EMBL" id="QAOI01000001">
    <property type="protein sequence ID" value="PTQ78848.1"/>
    <property type="molecule type" value="Genomic_DNA"/>
</dbReference>
<keyword evidence="4" id="KW-1185">Reference proteome</keyword>
<evidence type="ECO:0000313" key="5">
    <source>
        <dbReference type="Proteomes" id="UP000244128"/>
    </source>
</evidence>
<protein>
    <submittedName>
        <fullName evidence="3">SEC-C motif-containing protein</fullName>
    </submittedName>
</protein>
<dbReference type="STRING" id="42354.SAMN05216333_11042"/>
<dbReference type="SUPFAM" id="SSF54427">
    <property type="entry name" value="NTF2-like"/>
    <property type="match status" value="1"/>
</dbReference>
<reference evidence="4" key="2">
    <citation type="submission" date="2016-10" db="EMBL/GenBank/DDBJ databases">
        <authorList>
            <person name="Varghese N."/>
            <person name="Submissions S."/>
        </authorList>
    </citation>
    <scope>NUCLEOTIDE SEQUENCE [LARGE SCALE GENOMIC DNA]</scope>
    <source>
        <strain evidence="4">Nm76</strain>
    </source>
</reference>
<dbReference type="AlphaFoldDB" id="A0A1H8PVZ0"/>
<dbReference type="Proteomes" id="UP000198814">
    <property type="component" value="Unassembled WGS sequence"/>
</dbReference>
<dbReference type="InterPro" id="IPR032710">
    <property type="entry name" value="NTF2-like_dom_sf"/>
</dbReference>
<gene>
    <name evidence="2" type="ORF">C8R26_101164</name>
    <name evidence="3" type="ORF">SAMN05216333_11042</name>
</gene>
<organism evidence="3 4">
    <name type="scientific">Nitrosomonas oligotropha</name>
    <dbReference type="NCBI Taxonomy" id="42354"/>
    <lineage>
        <taxon>Bacteria</taxon>
        <taxon>Pseudomonadati</taxon>
        <taxon>Pseudomonadota</taxon>
        <taxon>Betaproteobacteria</taxon>
        <taxon>Nitrosomonadales</taxon>
        <taxon>Nitrosomonadaceae</taxon>
        <taxon>Nitrosomonas</taxon>
    </lineage>
</organism>
<name>A0A1H8PVZ0_9PROT</name>
<accession>A0A1H8PVZ0</accession>
<reference evidence="2 5" key="3">
    <citation type="submission" date="2018-04" db="EMBL/GenBank/DDBJ databases">
        <title>Active sludge and wastewater microbial communities from Klosterneuburg, Austria.</title>
        <authorList>
            <person name="Wagner M."/>
        </authorList>
    </citation>
    <scope>NUCLEOTIDE SEQUENCE [LARGE SCALE GENOMIC DNA]</scope>
    <source>
        <strain evidence="2 5">Nm49</strain>
    </source>
</reference>
<dbReference type="InterPro" id="IPR048469">
    <property type="entry name" value="YchJ-like_M"/>
</dbReference>
<evidence type="ECO:0000259" key="1">
    <source>
        <dbReference type="Pfam" id="PF17775"/>
    </source>
</evidence>
<evidence type="ECO:0000313" key="2">
    <source>
        <dbReference type="EMBL" id="PTQ78848.1"/>
    </source>
</evidence>
<dbReference type="EMBL" id="FODO01000010">
    <property type="protein sequence ID" value="SEO46172.1"/>
    <property type="molecule type" value="Genomic_DNA"/>
</dbReference>